<dbReference type="AlphaFoldDB" id="A0AAE3EMQ7"/>
<gene>
    <name evidence="1" type="ORF">K7J14_15570</name>
</gene>
<proteinExistence type="predicted"/>
<name>A0AAE3EMQ7_9SPIR</name>
<comment type="caution">
    <text evidence="1">The sequence shown here is derived from an EMBL/GenBank/DDBJ whole genome shotgun (WGS) entry which is preliminary data.</text>
</comment>
<dbReference type="Proteomes" id="UP001198163">
    <property type="component" value="Unassembled WGS sequence"/>
</dbReference>
<keyword evidence="2" id="KW-1185">Reference proteome</keyword>
<dbReference type="EMBL" id="JAINWA010000003">
    <property type="protein sequence ID" value="MCD1656119.1"/>
    <property type="molecule type" value="Genomic_DNA"/>
</dbReference>
<dbReference type="RefSeq" id="WP_230758555.1">
    <property type="nucleotide sequence ID" value="NZ_JAINWA010000003.1"/>
</dbReference>
<evidence type="ECO:0000313" key="1">
    <source>
        <dbReference type="EMBL" id="MCD1656119.1"/>
    </source>
</evidence>
<sequence>MKLYKYYSNYDFVEETITKNTLYFSSVEKFNDPYESICNINYKNKTHTMIPNPKMFGNVCCFCQKPDNYLLWSHYADNHRGFCIEYEFDKIRLTKEKRYESLINSNKYVVGKVKYQKDALKCNKLPSMEYSDNLCNLFFHKFPMWKYENEVRIVLFNSKINKITLPNTKITKVFFGKNCDKKYMIRILHIINFNQLKIDLYHLDYHLKGNRMIVFQRPLDWYFEE</sequence>
<organism evidence="1 2">
    <name type="scientific">Teretinema zuelzerae</name>
    <dbReference type="NCBI Taxonomy" id="156"/>
    <lineage>
        <taxon>Bacteria</taxon>
        <taxon>Pseudomonadati</taxon>
        <taxon>Spirochaetota</taxon>
        <taxon>Spirochaetia</taxon>
        <taxon>Spirochaetales</taxon>
        <taxon>Treponemataceae</taxon>
        <taxon>Teretinema</taxon>
    </lineage>
</organism>
<evidence type="ECO:0000313" key="2">
    <source>
        <dbReference type="Proteomes" id="UP001198163"/>
    </source>
</evidence>
<protein>
    <submittedName>
        <fullName evidence="1">DUF2971 domain-containing protein</fullName>
    </submittedName>
</protein>
<dbReference type="InterPro" id="IPR021352">
    <property type="entry name" value="DUF2971"/>
</dbReference>
<dbReference type="Pfam" id="PF11185">
    <property type="entry name" value="DUF2971"/>
    <property type="match status" value="1"/>
</dbReference>
<reference evidence="1" key="1">
    <citation type="submission" date="2021-08" db="EMBL/GenBank/DDBJ databases">
        <title>Comparative analyses of Brucepasteria parasyntrophica and Teretinema zuelzerae.</title>
        <authorList>
            <person name="Song Y."/>
            <person name="Brune A."/>
        </authorList>
    </citation>
    <scope>NUCLEOTIDE SEQUENCE</scope>
    <source>
        <strain evidence="1">DSM 1903</strain>
    </source>
</reference>
<accession>A0AAE3EMQ7</accession>